<accession>A0A5C3N6K9</accession>
<dbReference type="Proteomes" id="UP000305948">
    <property type="component" value="Unassembled WGS sequence"/>
</dbReference>
<evidence type="ECO:0000313" key="3">
    <source>
        <dbReference type="EMBL" id="TFK52913.1"/>
    </source>
</evidence>
<sequence>MTTDTQHRPDLTMSASTSAGTIRGLHMAALDFSAPHSPPPSAPPSPTDSVSSFPSVSSSFFFSSGPASPPPSDPEDLHGPHGSASTSGLIIPSLTLPSALRRPTVYGQVLGELRVFVFGRQGVRKSRVAEMLVEGNEDLVDVDGVEEEGRARVWRASTDWVEHRDAHGLERIEPRRNVEVVMWPGYDPATQDPASITAPILDYLHASFHSLHAVIDPSVPTTSTAVLKNLVSAPNTPLWTLAVLVTDKDGTLSALDRSILSTLSPHIPLIVLPAPPAPSAYPIQAPPSAPRPSHHHSYSHSPRPRPASRSRTETLTLPTYHRSTRHGKLSAFRPAHVFALRTGLFRSPETIALLRGEAGERWVRWRRGRGRREGWDKRRWEEELGAHARHVGDEDQERGKGEEGRREARCAEAMGVGMDPLHLPSLWAVAVGLFASRARGGERGGGGAWGWVVLAAAAFCAGVGVGWGIVKRGA</sequence>
<evidence type="ECO:0000256" key="2">
    <source>
        <dbReference type="SAM" id="Phobius"/>
    </source>
</evidence>
<feature type="region of interest" description="Disordered" evidence="1">
    <location>
        <begin position="281"/>
        <end position="320"/>
    </location>
</feature>
<evidence type="ECO:0000256" key="1">
    <source>
        <dbReference type="SAM" id="MobiDB-lite"/>
    </source>
</evidence>
<evidence type="ECO:0008006" key="5">
    <source>
        <dbReference type="Google" id="ProtNLM"/>
    </source>
</evidence>
<feature type="compositionally biased region" description="Basic and acidic residues" evidence="1">
    <location>
        <begin position="1"/>
        <end position="10"/>
    </location>
</feature>
<reference evidence="3 4" key="1">
    <citation type="journal article" date="2019" name="Nat. Ecol. Evol.">
        <title>Megaphylogeny resolves global patterns of mushroom evolution.</title>
        <authorList>
            <person name="Varga T."/>
            <person name="Krizsan K."/>
            <person name="Foldi C."/>
            <person name="Dima B."/>
            <person name="Sanchez-Garcia M."/>
            <person name="Sanchez-Ramirez S."/>
            <person name="Szollosi G.J."/>
            <person name="Szarkandi J.G."/>
            <person name="Papp V."/>
            <person name="Albert L."/>
            <person name="Andreopoulos W."/>
            <person name="Angelini C."/>
            <person name="Antonin V."/>
            <person name="Barry K.W."/>
            <person name="Bougher N.L."/>
            <person name="Buchanan P."/>
            <person name="Buyck B."/>
            <person name="Bense V."/>
            <person name="Catcheside P."/>
            <person name="Chovatia M."/>
            <person name="Cooper J."/>
            <person name="Damon W."/>
            <person name="Desjardin D."/>
            <person name="Finy P."/>
            <person name="Geml J."/>
            <person name="Haridas S."/>
            <person name="Hughes K."/>
            <person name="Justo A."/>
            <person name="Karasinski D."/>
            <person name="Kautmanova I."/>
            <person name="Kiss B."/>
            <person name="Kocsube S."/>
            <person name="Kotiranta H."/>
            <person name="LaButti K.M."/>
            <person name="Lechner B.E."/>
            <person name="Liimatainen K."/>
            <person name="Lipzen A."/>
            <person name="Lukacs Z."/>
            <person name="Mihaltcheva S."/>
            <person name="Morgado L.N."/>
            <person name="Niskanen T."/>
            <person name="Noordeloos M.E."/>
            <person name="Ohm R.A."/>
            <person name="Ortiz-Santana B."/>
            <person name="Ovrebo C."/>
            <person name="Racz N."/>
            <person name="Riley R."/>
            <person name="Savchenko A."/>
            <person name="Shiryaev A."/>
            <person name="Soop K."/>
            <person name="Spirin V."/>
            <person name="Szebenyi C."/>
            <person name="Tomsovsky M."/>
            <person name="Tulloss R.E."/>
            <person name="Uehling J."/>
            <person name="Grigoriev I.V."/>
            <person name="Vagvolgyi C."/>
            <person name="Papp T."/>
            <person name="Martin F.M."/>
            <person name="Miettinen O."/>
            <person name="Hibbett D.S."/>
            <person name="Nagy L.G."/>
        </authorList>
    </citation>
    <scope>NUCLEOTIDE SEQUENCE [LARGE SCALE GENOMIC DNA]</scope>
    <source>
        <strain evidence="3 4">OMC1185</strain>
    </source>
</reference>
<dbReference type="STRING" id="5364.A0A5C3N6K9"/>
<proteinExistence type="predicted"/>
<evidence type="ECO:0000313" key="4">
    <source>
        <dbReference type="Proteomes" id="UP000305948"/>
    </source>
</evidence>
<keyword evidence="2" id="KW-1133">Transmembrane helix</keyword>
<keyword evidence="2" id="KW-0472">Membrane</keyword>
<keyword evidence="4" id="KW-1185">Reference proteome</keyword>
<feature type="compositionally biased region" description="Pro residues" evidence="1">
    <location>
        <begin position="36"/>
        <end position="46"/>
    </location>
</feature>
<protein>
    <recommendedName>
        <fullName evidence="5">Septin-type G domain-containing protein</fullName>
    </recommendedName>
</protein>
<feature type="region of interest" description="Disordered" evidence="1">
    <location>
        <begin position="1"/>
        <end position="20"/>
    </location>
</feature>
<feature type="transmembrane region" description="Helical" evidence="2">
    <location>
        <begin position="448"/>
        <end position="470"/>
    </location>
</feature>
<dbReference type="AlphaFoldDB" id="A0A5C3N6K9"/>
<dbReference type="EMBL" id="ML213508">
    <property type="protein sequence ID" value="TFK52913.1"/>
    <property type="molecule type" value="Genomic_DNA"/>
</dbReference>
<gene>
    <name evidence="3" type="ORF">OE88DRAFT_1733897</name>
</gene>
<feature type="compositionally biased region" description="Basic residues" evidence="1">
    <location>
        <begin position="292"/>
        <end position="308"/>
    </location>
</feature>
<name>A0A5C3N6K9_9AGAM</name>
<feature type="compositionally biased region" description="Pro residues" evidence="1">
    <location>
        <begin position="281"/>
        <end position="290"/>
    </location>
</feature>
<feature type="region of interest" description="Disordered" evidence="1">
    <location>
        <begin position="26"/>
        <end position="85"/>
    </location>
</feature>
<keyword evidence="2" id="KW-0812">Transmembrane</keyword>
<feature type="compositionally biased region" description="Low complexity" evidence="1">
    <location>
        <begin position="47"/>
        <end position="66"/>
    </location>
</feature>
<dbReference type="OrthoDB" id="3350156at2759"/>
<organism evidence="3 4">
    <name type="scientific">Heliocybe sulcata</name>
    <dbReference type="NCBI Taxonomy" id="5364"/>
    <lineage>
        <taxon>Eukaryota</taxon>
        <taxon>Fungi</taxon>
        <taxon>Dikarya</taxon>
        <taxon>Basidiomycota</taxon>
        <taxon>Agaricomycotina</taxon>
        <taxon>Agaricomycetes</taxon>
        <taxon>Gloeophyllales</taxon>
        <taxon>Gloeophyllaceae</taxon>
        <taxon>Heliocybe</taxon>
    </lineage>
</organism>